<organism evidence="1 2">
    <name type="scientific">Plakobranchus ocellatus</name>
    <dbReference type="NCBI Taxonomy" id="259542"/>
    <lineage>
        <taxon>Eukaryota</taxon>
        <taxon>Metazoa</taxon>
        <taxon>Spiralia</taxon>
        <taxon>Lophotrochozoa</taxon>
        <taxon>Mollusca</taxon>
        <taxon>Gastropoda</taxon>
        <taxon>Heterobranchia</taxon>
        <taxon>Euthyneura</taxon>
        <taxon>Panpulmonata</taxon>
        <taxon>Sacoglossa</taxon>
        <taxon>Placobranchoidea</taxon>
        <taxon>Plakobranchidae</taxon>
        <taxon>Plakobranchus</taxon>
    </lineage>
</organism>
<reference evidence="1 2" key="1">
    <citation type="journal article" date="2021" name="Elife">
        <title>Chloroplast acquisition without the gene transfer in kleptoplastic sea slugs, Plakobranchus ocellatus.</title>
        <authorList>
            <person name="Maeda T."/>
            <person name="Takahashi S."/>
            <person name="Yoshida T."/>
            <person name="Shimamura S."/>
            <person name="Takaki Y."/>
            <person name="Nagai Y."/>
            <person name="Toyoda A."/>
            <person name="Suzuki Y."/>
            <person name="Arimoto A."/>
            <person name="Ishii H."/>
            <person name="Satoh N."/>
            <person name="Nishiyama T."/>
            <person name="Hasebe M."/>
            <person name="Maruyama T."/>
            <person name="Minagawa J."/>
            <person name="Obokata J."/>
            <person name="Shigenobu S."/>
        </authorList>
    </citation>
    <scope>NUCLEOTIDE SEQUENCE [LARGE SCALE GENOMIC DNA]</scope>
</reference>
<evidence type="ECO:0000313" key="2">
    <source>
        <dbReference type="Proteomes" id="UP000735302"/>
    </source>
</evidence>
<dbReference type="Proteomes" id="UP000735302">
    <property type="component" value="Unassembled WGS sequence"/>
</dbReference>
<sequence length="148" mass="16599">MGNLGNIRKSNYPYASSVVVVKKRMALIVSVLTTGDRPEQEIQAEKHPAEDGVCDHGLLPRILEDVIRDDELGSNPDPPPAVKMLVRGMDYVVDYKDDLLVHTPTWVKTLRELFRQLQTANVIVRPKKCVLEANTIDRHPSSSAWRGS</sequence>
<evidence type="ECO:0000313" key="1">
    <source>
        <dbReference type="EMBL" id="GFN88815.1"/>
    </source>
</evidence>
<comment type="caution">
    <text evidence="1">The sequence shown here is derived from an EMBL/GenBank/DDBJ whole genome shotgun (WGS) entry which is preliminary data.</text>
</comment>
<dbReference type="Gene3D" id="3.30.70.270">
    <property type="match status" value="1"/>
</dbReference>
<dbReference type="InterPro" id="IPR043128">
    <property type="entry name" value="Rev_trsase/Diguanyl_cyclase"/>
</dbReference>
<gene>
    <name evidence="1" type="ORF">PoB_001532100</name>
</gene>
<accession>A0AAV3YZ28</accession>
<dbReference type="EMBL" id="BLXT01001882">
    <property type="protein sequence ID" value="GFN88815.1"/>
    <property type="molecule type" value="Genomic_DNA"/>
</dbReference>
<protein>
    <submittedName>
        <fullName evidence="1">Zinc finger protein</fullName>
    </submittedName>
</protein>
<name>A0AAV3YZ28_9GAST</name>
<keyword evidence="2" id="KW-1185">Reference proteome</keyword>
<dbReference type="AlphaFoldDB" id="A0AAV3YZ28"/>
<proteinExistence type="predicted"/>